<evidence type="ECO:0008006" key="5">
    <source>
        <dbReference type="Google" id="ProtNLM"/>
    </source>
</evidence>
<dbReference type="OrthoDB" id="2119228at2759"/>
<dbReference type="KEGG" id="blac:94349267"/>
<dbReference type="GeneID" id="94349267"/>
<feature type="signal peptide" evidence="2">
    <location>
        <begin position="1"/>
        <end position="23"/>
    </location>
</feature>
<feature type="compositionally biased region" description="Low complexity" evidence="1">
    <location>
        <begin position="530"/>
        <end position="552"/>
    </location>
</feature>
<organism evidence="3 4">
    <name type="scientific">Bremia lactucae</name>
    <name type="common">Lettuce downy mildew</name>
    <dbReference type="NCBI Taxonomy" id="4779"/>
    <lineage>
        <taxon>Eukaryota</taxon>
        <taxon>Sar</taxon>
        <taxon>Stramenopiles</taxon>
        <taxon>Oomycota</taxon>
        <taxon>Peronosporomycetes</taxon>
        <taxon>Peronosporales</taxon>
        <taxon>Peronosporaceae</taxon>
        <taxon>Bremia</taxon>
    </lineage>
</organism>
<sequence>MVCFMKTSALATSFIVLSASIEAHNNVVYPVMTYPAGFYNMNSPSSTILAAEALPVPSGQSYSTDSDSNTKAYWTAFNASTYKTLRELAWANEVLEPGATKDCGYALKDGTPQDLPETVQWDGFSHQGPCEVYCDDTRVFQNWNCAVDYPESPASLPYDKSKCEGAAVLSSYWIALHTTPWQMYTACVPLTGSTSTTAGSSDAYETLATPTSDTSAAGPSTAPAPSPTEESTDTSDSQTEETPTTEVKAPTGGAPKVQETPASEKCLVRRRRHVNCLVASALAATCVSGHGYMYKPAAFFSPESGDKTQYIATIDSSGTGFPGVYNTAPNANVEAYTKAFAASKYKSLKELIDDKAVITVTGATLTCGNADPAATPQPLPAQVEWTHSSEKGFTASHEGPCEVWCDNERAFQDDNCPAHFTTAPAQLPYDKTKCAGASFLTLYWMAMHGPSWQIYVNCAPLIGGSGSPQTPLPRGSSPTTNTNSSYSEIPSVTPSLNPSSTPPSTPSSAPSSRPSTTPSSTPKSTPPSTPSTYSSSTSSSSSETQSVPSSTPESDDDECGSFDIAEDVDECGSLDIAGDDEADNKVQGKDSQTNPGGNLNQKDTSSTANESDGDADQNPYQGPVSDSQNSYSFNNVQSNAKVGTVKPQ</sequence>
<feature type="compositionally biased region" description="Polar residues" evidence="1">
    <location>
        <begin position="589"/>
        <end position="610"/>
    </location>
</feature>
<evidence type="ECO:0000313" key="4">
    <source>
        <dbReference type="Proteomes" id="UP000294530"/>
    </source>
</evidence>
<protein>
    <recommendedName>
        <fullName evidence="5">Secreted protein</fullName>
    </recommendedName>
</protein>
<dbReference type="RefSeq" id="XP_067815876.1">
    <property type="nucleotide sequence ID" value="XM_067963596.1"/>
</dbReference>
<evidence type="ECO:0000313" key="3">
    <source>
        <dbReference type="EMBL" id="TDH66377.1"/>
    </source>
</evidence>
<evidence type="ECO:0000256" key="2">
    <source>
        <dbReference type="SAM" id="SignalP"/>
    </source>
</evidence>
<evidence type="ECO:0000256" key="1">
    <source>
        <dbReference type="SAM" id="MobiDB-lite"/>
    </source>
</evidence>
<feature type="compositionally biased region" description="Acidic residues" evidence="1">
    <location>
        <begin position="553"/>
        <end position="582"/>
    </location>
</feature>
<keyword evidence="2" id="KW-0732">Signal</keyword>
<name>A0A976IC40_BRELC</name>
<feature type="region of interest" description="Disordered" evidence="1">
    <location>
        <begin position="467"/>
        <end position="648"/>
    </location>
</feature>
<keyword evidence="4" id="KW-1185">Reference proteome</keyword>
<feature type="compositionally biased region" description="Low complexity" evidence="1">
    <location>
        <begin position="476"/>
        <end position="499"/>
    </location>
</feature>
<feature type="region of interest" description="Disordered" evidence="1">
    <location>
        <begin position="198"/>
        <end position="264"/>
    </location>
</feature>
<dbReference type="EMBL" id="SHOA02000018">
    <property type="protein sequence ID" value="TDH66377.1"/>
    <property type="molecule type" value="Genomic_DNA"/>
</dbReference>
<feature type="chain" id="PRO_5037915202" description="Secreted protein" evidence="2">
    <location>
        <begin position="24"/>
        <end position="648"/>
    </location>
</feature>
<feature type="compositionally biased region" description="Low complexity" evidence="1">
    <location>
        <begin position="506"/>
        <end position="523"/>
    </location>
</feature>
<proteinExistence type="predicted"/>
<comment type="caution">
    <text evidence="3">The sequence shown here is derived from an EMBL/GenBank/DDBJ whole genome shotgun (WGS) entry which is preliminary data.</text>
</comment>
<feature type="compositionally biased region" description="Polar residues" evidence="1">
    <location>
        <begin position="618"/>
        <end position="648"/>
    </location>
</feature>
<dbReference type="Proteomes" id="UP000294530">
    <property type="component" value="Unassembled WGS sequence"/>
</dbReference>
<dbReference type="AlphaFoldDB" id="A0A976IC40"/>
<accession>A0A976IC40</accession>
<feature type="compositionally biased region" description="Low complexity" evidence="1">
    <location>
        <begin position="208"/>
        <end position="246"/>
    </location>
</feature>
<reference evidence="3 4" key="1">
    <citation type="journal article" date="2021" name="Genome Biol.">
        <title>AFLAP: assembly-free linkage analysis pipeline using k-mers from genome sequencing data.</title>
        <authorList>
            <person name="Fletcher K."/>
            <person name="Zhang L."/>
            <person name="Gil J."/>
            <person name="Han R."/>
            <person name="Cavanaugh K."/>
            <person name="Michelmore R."/>
        </authorList>
    </citation>
    <scope>NUCLEOTIDE SEQUENCE [LARGE SCALE GENOMIC DNA]</scope>
    <source>
        <strain evidence="3 4">SF5</strain>
    </source>
</reference>
<gene>
    <name evidence="3" type="ORF">CCR75_005515</name>
</gene>